<evidence type="ECO:0000259" key="3">
    <source>
        <dbReference type="PROSITE" id="PS51228"/>
    </source>
</evidence>
<dbReference type="SUPFAM" id="SSF47027">
    <property type="entry name" value="Acyl-CoA binding protein"/>
    <property type="match status" value="1"/>
</dbReference>
<dbReference type="HOGENOM" id="CLU_118853_2_0_1"/>
<dbReference type="GO" id="GO:0006631">
    <property type="term" value="P:fatty acid metabolic process"/>
    <property type="evidence" value="ECO:0007669"/>
    <property type="project" value="TreeGrafter"/>
</dbReference>
<dbReference type="Gene3D" id="1.20.80.10">
    <property type="match status" value="1"/>
</dbReference>
<organism evidence="4 5">
    <name type="scientific">Exophiala sideris</name>
    <dbReference type="NCBI Taxonomy" id="1016849"/>
    <lineage>
        <taxon>Eukaryota</taxon>
        <taxon>Fungi</taxon>
        <taxon>Dikarya</taxon>
        <taxon>Ascomycota</taxon>
        <taxon>Pezizomycotina</taxon>
        <taxon>Eurotiomycetes</taxon>
        <taxon>Chaetothyriomycetidae</taxon>
        <taxon>Chaetothyriales</taxon>
        <taxon>Herpotrichiellaceae</taxon>
        <taxon>Exophiala</taxon>
    </lineage>
</organism>
<dbReference type="InterPro" id="IPR000582">
    <property type="entry name" value="Acyl-CoA-binding_protein"/>
</dbReference>
<proteinExistence type="inferred from homology"/>
<dbReference type="PROSITE" id="PS51228">
    <property type="entry name" value="ACB_2"/>
    <property type="match status" value="1"/>
</dbReference>
<dbReference type="PRINTS" id="PR00689">
    <property type="entry name" value="ACOABINDINGP"/>
</dbReference>
<reference evidence="4 5" key="1">
    <citation type="submission" date="2015-01" db="EMBL/GenBank/DDBJ databases">
        <title>The Genome Sequence of Exophiala sideris CBS121828.</title>
        <authorList>
            <consortium name="The Broad Institute Genomics Platform"/>
            <person name="Cuomo C."/>
            <person name="de Hoog S."/>
            <person name="Gorbushina A."/>
            <person name="Stielow B."/>
            <person name="Teixiera M."/>
            <person name="Abouelleil A."/>
            <person name="Chapman S.B."/>
            <person name="Priest M."/>
            <person name="Young S.K."/>
            <person name="Wortman J."/>
            <person name="Nusbaum C."/>
            <person name="Birren B."/>
        </authorList>
    </citation>
    <scope>NUCLEOTIDE SEQUENCE [LARGE SCALE GENOMIC DNA]</scope>
    <source>
        <strain evidence="4 5">CBS 121828</strain>
    </source>
</reference>
<dbReference type="GO" id="GO:0000062">
    <property type="term" value="F:fatty-acyl-CoA binding"/>
    <property type="evidence" value="ECO:0007669"/>
    <property type="project" value="InterPro"/>
</dbReference>
<gene>
    <name evidence="4" type="ORF">PV11_02523</name>
</gene>
<name>A0A0D1YWM8_9EURO</name>
<dbReference type="PANTHER" id="PTHR23310">
    <property type="entry name" value="ACYL-COA-BINDING PROTEIN, ACBP"/>
    <property type="match status" value="1"/>
</dbReference>
<dbReference type="Pfam" id="PF00887">
    <property type="entry name" value="ACBP"/>
    <property type="match status" value="1"/>
</dbReference>
<comment type="similarity">
    <text evidence="1">Belongs to the ACBP family.</text>
</comment>
<sequence length="103" mass="11377">MPSAAFKKATEDSRKIKAKPGNDELLEMYGLYKVANGEDISKSTQPGMFDLKGKAKFKAWQKEADAKTTPAAAEKKYVDLVESLKSKYGYDANKVPEALGERN</sequence>
<evidence type="ECO:0000256" key="1">
    <source>
        <dbReference type="ARBA" id="ARBA00005567"/>
    </source>
</evidence>
<dbReference type="EMBL" id="KN846951">
    <property type="protein sequence ID" value="KIV86947.1"/>
    <property type="molecule type" value="Genomic_DNA"/>
</dbReference>
<evidence type="ECO:0000313" key="4">
    <source>
        <dbReference type="EMBL" id="KIV86947.1"/>
    </source>
</evidence>
<dbReference type="PANTHER" id="PTHR23310:SF62">
    <property type="entry name" value="ACYL-COA BINDING PROTEIN 1, ISOFORM A"/>
    <property type="match status" value="1"/>
</dbReference>
<dbReference type="Proteomes" id="UP000053599">
    <property type="component" value="Unassembled WGS sequence"/>
</dbReference>
<dbReference type="STRING" id="1016849.A0A0D1YWM8"/>
<feature type="domain" description="ACB" evidence="3">
    <location>
        <begin position="2"/>
        <end position="90"/>
    </location>
</feature>
<dbReference type="InterPro" id="IPR035984">
    <property type="entry name" value="Acyl-CoA-binding_sf"/>
</dbReference>
<keyword evidence="2" id="KW-0446">Lipid-binding</keyword>
<protein>
    <recommendedName>
        <fullName evidence="3">ACB domain-containing protein</fullName>
    </recommendedName>
</protein>
<accession>A0A0D1YWM8</accession>
<dbReference type="AlphaFoldDB" id="A0A0D1YWM8"/>
<evidence type="ECO:0000313" key="5">
    <source>
        <dbReference type="Proteomes" id="UP000053599"/>
    </source>
</evidence>
<dbReference type="OrthoDB" id="346910at2759"/>
<evidence type="ECO:0000256" key="2">
    <source>
        <dbReference type="ARBA" id="ARBA00023121"/>
    </source>
</evidence>
<dbReference type="InterPro" id="IPR014352">
    <property type="entry name" value="FERM/acyl-CoA-bd_prot_sf"/>
</dbReference>